<keyword evidence="2" id="KW-1185">Reference proteome</keyword>
<reference evidence="1 2" key="1">
    <citation type="submission" date="2020-05" db="EMBL/GenBank/DDBJ databases">
        <title>Genome Sequencing of Type Strains.</title>
        <authorList>
            <person name="Lemaire J.F."/>
            <person name="Inderbitzin P."/>
            <person name="Gregorio O.A."/>
            <person name="Collins S.B."/>
            <person name="Wespe N."/>
            <person name="Knight-Connoni V."/>
        </authorList>
    </citation>
    <scope>NUCLEOTIDE SEQUENCE [LARGE SCALE GENOMIC DNA]</scope>
    <source>
        <strain evidence="1 2">DSM 100049</strain>
    </source>
</reference>
<dbReference type="Proteomes" id="UP000536441">
    <property type="component" value="Unassembled WGS sequence"/>
</dbReference>
<evidence type="ECO:0000313" key="1">
    <source>
        <dbReference type="EMBL" id="NUU48722.1"/>
    </source>
</evidence>
<comment type="caution">
    <text evidence="1">The sequence shown here is derived from an EMBL/GenBank/DDBJ whole genome shotgun (WGS) entry which is preliminary data.</text>
</comment>
<gene>
    <name evidence="1" type="ORF">HP438_17275</name>
</gene>
<dbReference type="EMBL" id="JABMCH010000071">
    <property type="protein sequence ID" value="NUU48722.1"/>
    <property type="molecule type" value="Genomic_DNA"/>
</dbReference>
<dbReference type="AlphaFoldDB" id="A0A7Y6B919"/>
<dbReference type="RefSeq" id="WP_175313341.1">
    <property type="nucleotide sequence ID" value="NZ_CBCRYR010000007.1"/>
</dbReference>
<proteinExistence type="predicted"/>
<evidence type="ECO:0000313" key="2">
    <source>
        <dbReference type="Proteomes" id="UP000536441"/>
    </source>
</evidence>
<dbReference type="SUPFAM" id="SSF160631">
    <property type="entry name" value="SMI1/KNR4-like"/>
    <property type="match status" value="1"/>
</dbReference>
<accession>A0A7Y6B919</accession>
<organism evidence="1 2">
    <name type="scientific">Sphingomonas zeae</name>
    <dbReference type="NCBI Taxonomy" id="1646122"/>
    <lineage>
        <taxon>Bacteria</taxon>
        <taxon>Pseudomonadati</taxon>
        <taxon>Pseudomonadota</taxon>
        <taxon>Alphaproteobacteria</taxon>
        <taxon>Sphingomonadales</taxon>
        <taxon>Sphingomonadaceae</taxon>
        <taxon>Sphingomonas</taxon>
    </lineage>
</organism>
<protein>
    <submittedName>
        <fullName evidence="1">SMI1/KNR4 family protein</fullName>
    </submittedName>
</protein>
<name>A0A7Y6B919_9SPHN</name>
<sequence length="183" mass="20753">MISWLKTILSRTRPVSRTRGRPPILPEGAAEQRYAALADHWALAEPKFYTPAHDEDGITALEMRYGIRLPPEFRAYLSIAAPRHQFMDNETISWWSVRDIKSLAEECASWEPGWGGDAVEAEQHGYLVFADYLIWCWAWAICCVEGPHYGRIAVIRGSPPDTFVADDLSAFIGMALHDDPRIH</sequence>
<dbReference type="InterPro" id="IPR037883">
    <property type="entry name" value="Knr4/Smi1-like_sf"/>
</dbReference>